<comment type="caution">
    <text evidence="1">The sequence shown here is derived from an EMBL/GenBank/DDBJ whole genome shotgun (WGS) entry which is preliminary data.</text>
</comment>
<proteinExistence type="predicted"/>
<evidence type="ECO:0000313" key="2">
    <source>
        <dbReference type="Proteomes" id="UP001146120"/>
    </source>
</evidence>
<gene>
    <name evidence="1" type="ORF">N0F65_005417</name>
</gene>
<evidence type="ECO:0000313" key="1">
    <source>
        <dbReference type="EMBL" id="DAZ99545.1"/>
    </source>
</evidence>
<dbReference type="Proteomes" id="UP001146120">
    <property type="component" value="Unassembled WGS sequence"/>
</dbReference>
<sequence>MEVQYIDDNSPQAVYVDYAYYAIPLTEPKDPINETRITLHDYQRLTSIVRPAKAYIAPKLYWKKNI</sequence>
<dbReference type="AlphaFoldDB" id="A0AAV2YX34"/>
<protein>
    <submittedName>
        <fullName evidence="1">Uncharacterized protein</fullName>
    </submittedName>
</protein>
<name>A0AAV2YX34_9STRA</name>
<dbReference type="EMBL" id="DAKRPA010000081">
    <property type="protein sequence ID" value="DAZ99545.1"/>
    <property type="molecule type" value="Genomic_DNA"/>
</dbReference>
<reference evidence="1" key="1">
    <citation type="submission" date="2022-11" db="EMBL/GenBank/DDBJ databases">
        <authorList>
            <person name="Morgan W.R."/>
            <person name="Tartar A."/>
        </authorList>
    </citation>
    <scope>NUCLEOTIDE SEQUENCE</scope>
    <source>
        <strain evidence="1">ARSEF 373</strain>
    </source>
</reference>
<keyword evidence="2" id="KW-1185">Reference proteome</keyword>
<organism evidence="1 2">
    <name type="scientific">Lagenidium giganteum</name>
    <dbReference type="NCBI Taxonomy" id="4803"/>
    <lineage>
        <taxon>Eukaryota</taxon>
        <taxon>Sar</taxon>
        <taxon>Stramenopiles</taxon>
        <taxon>Oomycota</taxon>
        <taxon>Peronosporomycetes</taxon>
        <taxon>Pythiales</taxon>
        <taxon>Pythiaceae</taxon>
    </lineage>
</organism>
<accession>A0AAV2YX34</accession>
<reference evidence="1" key="2">
    <citation type="journal article" date="2023" name="Microbiol Resour">
        <title>Decontamination and Annotation of the Draft Genome Sequence of the Oomycete Lagenidium giganteum ARSEF 373.</title>
        <authorList>
            <person name="Morgan W.R."/>
            <person name="Tartar A."/>
        </authorList>
    </citation>
    <scope>NUCLEOTIDE SEQUENCE</scope>
    <source>
        <strain evidence="1">ARSEF 373</strain>
    </source>
</reference>